<reference evidence="1 2" key="1">
    <citation type="submission" date="2023-07" db="EMBL/GenBank/DDBJ databases">
        <title>Genomic Encyclopedia of Type Strains, Phase IV (KMG-IV): sequencing the most valuable type-strain genomes for metagenomic binning, comparative biology and taxonomic classification.</title>
        <authorList>
            <person name="Goeker M."/>
        </authorList>
    </citation>
    <scope>NUCLEOTIDE SEQUENCE [LARGE SCALE GENOMIC DNA]</scope>
    <source>
        <strain evidence="1 2">DSM 17740</strain>
    </source>
</reference>
<protein>
    <submittedName>
        <fullName evidence="1">Uncharacterized protein</fullName>
    </submittedName>
</protein>
<sequence length="168" mass="19765">MEFLYVLLFIVVLFVVLRKLGWIKVSDANKSDQDNHSQTKTQVDDFNKDFEDEDDLEREKRLEENRKKRKVLEQYTGKRYTFMGEVVTVQKGFRGNDIVLIRNLRFKDGTPVIEQIWIGITKAFEGIDLKEGTTLQFDAAVNSYERKGKQDYKLERATKVQVISEFDK</sequence>
<proteinExistence type="predicted"/>
<dbReference type="Proteomes" id="UP001232445">
    <property type="component" value="Unassembled WGS sequence"/>
</dbReference>
<name>A0ABU0CX97_9BACI</name>
<gene>
    <name evidence="1" type="ORF">J2S00_003035</name>
</gene>
<dbReference type="EMBL" id="JAUSUQ010000012">
    <property type="protein sequence ID" value="MDQ0340230.1"/>
    <property type="molecule type" value="Genomic_DNA"/>
</dbReference>
<dbReference type="RefSeq" id="WP_307341499.1">
    <property type="nucleotide sequence ID" value="NZ_JAUSUQ010000012.1"/>
</dbReference>
<keyword evidence="2" id="KW-1185">Reference proteome</keyword>
<accession>A0ABU0CX97</accession>
<evidence type="ECO:0000313" key="2">
    <source>
        <dbReference type="Proteomes" id="UP001232445"/>
    </source>
</evidence>
<organism evidence="1 2">
    <name type="scientific">Caldalkalibacillus uzonensis</name>
    <dbReference type="NCBI Taxonomy" id="353224"/>
    <lineage>
        <taxon>Bacteria</taxon>
        <taxon>Bacillati</taxon>
        <taxon>Bacillota</taxon>
        <taxon>Bacilli</taxon>
        <taxon>Bacillales</taxon>
        <taxon>Bacillaceae</taxon>
        <taxon>Caldalkalibacillus</taxon>
    </lineage>
</organism>
<comment type="caution">
    <text evidence="1">The sequence shown here is derived from an EMBL/GenBank/DDBJ whole genome shotgun (WGS) entry which is preliminary data.</text>
</comment>
<evidence type="ECO:0000313" key="1">
    <source>
        <dbReference type="EMBL" id="MDQ0340230.1"/>
    </source>
</evidence>